<dbReference type="KEGG" id="llh:I41_51540"/>
<evidence type="ECO:0000259" key="1">
    <source>
        <dbReference type="PROSITE" id="PS51832"/>
    </source>
</evidence>
<protein>
    <submittedName>
        <fullName evidence="2">Cyclic di-GMP phosphodiesterase response regulator RpfG</fullName>
        <ecNumber evidence="2">3.1.4.52</ecNumber>
    </submittedName>
</protein>
<keyword evidence="2" id="KW-0378">Hydrolase</keyword>
<evidence type="ECO:0000313" key="3">
    <source>
        <dbReference type="Proteomes" id="UP000317909"/>
    </source>
</evidence>
<proteinExistence type="predicted"/>
<dbReference type="PANTHER" id="PTHR43155:SF2">
    <property type="entry name" value="CYCLIC DI-GMP PHOSPHODIESTERASE PA4108"/>
    <property type="match status" value="1"/>
</dbReference>
<dbReference type="InterPro" id="IPR003607">
    <property type="entry name" value="HD/PDEase_dom"/>
</dbReference>
<evidence type="ECO:0000313" key="2">
    <source>
        <dbReference type="EMBL" id="QDT75909.1"/>
    </source>
</evidence>
<keyword evidence="3" id="KW-1185">Reference proteome</keyword>
<reference evidence="2 3" key="1">
    <citation type="submission" date="2019-02" db="EMBL/GenBank/DDBJ databases">
        <title>Deep-cultivation of Planctomycetes and their phenomic and genomic characterization uncovers novel biology.</title>
        <authorList>
            <person name="Wiegand S."/>
            <person name="Jogler M."/>
            <person name="Boedeker C."/>
            <person name="Pinto D."/>
            <person name="Vollmers J."/>
            <person name="Rivas-Marin E."/>
            <person name="Kohn T."/>
            <person name="Peeters S.H."/>
            <person name="Heuer A."/>
            <person name="Rast P."/>
            <person name="Oberbeckmann S."/>
            <person name="Bunk B."/>
            <person name="Jeske O."/>
            <person name="Meyerdierks A."/>
            <person name="Storesund J.E."/>
            <person name="Kallscheuer N."/>
            <person name="Luecker S."/>
            <person name="Lage O.M."/>
            <person name="Pohl T."/>
            <person name="Merkel B.J."/>
            <person name="Hornburger P."/>
            <person name="Mueller R.-W."/>
            <person name="Bruemmer F."/>
            <person name="Labrenz M."/>
            <person name="Spormann A.M."/>
            <person name="Op den Camp H."/>
            <person name="Overmann J."/>
            <person name="Amann R."/>
            <person name="Jetten M.S.M."/>
            <person name="Mascher T."/>
            <person name="Medema M.H."/>
            <person name="Devos D.P."/>
            <person name="Kaster A.-K."/>
            <person name="Ovreas L."/>
            <person name="Rohde M."/>
            <person name="Galperin M.Y."/>
            <person name="Jogler C."/>
        </authorList>
    </citation>
    <scope>NUCLEOTIDE SEQUENCE [LARGE SCALE GENOMIC DNA]</scope>
    <source>
        <strain evidence="2 3">I41</strain>
    </source>
</reference>
<dbReference type="EC" id="3.1.4.52" evidence="2"/>
<dbReference type="CDD" id="cd00077">
    <property type="entry name" value="HDc"/>
    <property type="match status" value="1"/>
</dbReference>
<dbReference type="PROSITE" id="PS51832">
    <property type="entry name" value="HD_GYP"/>
    <property type="match status" value="1"/>
</dbReference>
<dbReference type="SUPFAM" id="SSF109604">
    <property type="entry name" value="HD-domain/PDEase-like"/>
    <property type="match status" value="1"/>
</dbReference>
<dbReference type="PANTHER" id="PTHR43155">
    <property type="entry name" value="CYCLIC DI-GMP PHOSPHODIESTERASE PA4108-RELATED"/>
    <property type="match status" value="1"/>
</dbReference>
<name>A0A517U5K8_9BACT</name>
<feature type="domain" description="HD-GYP" evidence="1">
    <location>
        <begin position="131"/>
        <end position="319"/>
    </location>
</feature>
<dbReference type="SMART" id="SM00471">
    <property type="entry name" value="HDc"/>
    <property type="match status" value="1"/>
</dbReference>
<dbReference type="Pfam" id="PF13487">
    <property type="entry name" value="HD_5"/>
    <property type="match status" value="1"/>
</dbReference>
<sequence length="319" mass="34970">MGQPFPAVGYIHVPIDLLLRLNAAPVDLFFQSHSSSEPALYCRAGLTLDHAPLSNLVEVGICDIYVRMGDLQELGASLRDAIRAGGDEAPGADQFAALQLAAAAEIEQTVRLVDCSKFVALARDIGRDIVSFISSAKVLPSELFNIARHDYNTFVHVTNVASYSVILAERLGVSDVAELEQIATAAMLHDLGKRHIPLKILNKSTRLDPHERELIELHPTRGYVELCTRADLTHSQLMIVYQHHERIDGGGYPVGVLGTDIDPWAKMVAVVDVFDALTGKRPYRRPTTAANAIDFLTRNAGPHFDAEMVKCWVSALKQT</sequence>
<gene>
    <name evidence="2" type="primary">rpfG_4</name>
    <name evidence="2" type="ORF">I41_51540</name>
</gene>
<dbReference type="AlphaFoldDB" id="A0A517U5K8"/>
<dbReference type="InterPro" id="IPR037522">
    <property type="entry name" value="HD_GYP_dom"/>
</dbReference>
<dbReference type="EMBL" id="CP036339">
    <property type="protein sequence ID" value="QDT75909.1"/>
    <property type="molecule type" value="Genomic_DNA"/>
</dbReference>
<organism evidence="2 3">
    <name type="scientific">Lacipirellula limnantheis</name>
    <dbReference type="NCBI Taxonomy" id="2528024"/>
    <lineage>
        <taxon>Bacteria</taxon>
        <taxon>Pseudomonadati</taxon>
        <taxon>Planctomycetota</taxon>
        <taxon>Planctomycetia</taxon>
        <taxon>Pirellulales</taxon>
        <taxon>Lacipirellulaceae</taxon>
        <taxon>Lacipirellula</taxon>
    </lineage>
</organism>
<dbReference type="Gene3D" id="1.10.3210.10">
    <property type="entry name" value="Hypothetical protein af1432"/>
    <property type="match status" value="1"/>
</dbReference>
<dbReference type="Proteomes" id="UP000317909">
    <property type="component" value="Chromosome"/>
</dbReference>
<accession>A0A517U5K8</accession>
<dbReference type="GO" id="GO:0071111">
    <property type="term" value="F:cyclic-guanylate-specific phosphodiesterase activity"/>
    <property type="evidence" value="ECO:0007669"/>
    <property type="project" value="UniProtKB-EC"/>
</dbReference>